<comment type="caution">
    <text evidence="1">The sequence shown here is derived from an EMBL/GenBank/DDBJ whole genome shotgun (WGS) entry which is preliminary data.</text>
</comment>
<protein>
    <submittedName>
        <fullName evidence="1">Uncharacterized protein</fullName>
    </submittedName>
</protein>
<organism evidence="1 2">
    <name type="scientific">Cucurbitaria berberidis CBS 394.84</name>
    <dbReference type="NCBI Taxonomy" id="1168544"/>
    <lineage>
        <taxon>Eukaryota</taxon>
        <taxon>Fungi</taxon>
        <taxon>Dikarya</taxon>
        <taxon>Ascomycota</taxon>
        <taxon>Pezizomycotina</taxon>
        <taxon>Dothideomycetes</taxon>
        <taxon>Pleosporomycetidae</taxon>
        <taxon>Pleosporales</taxon>
        <taxon>Pleosporineae</taxon>
        <taxon>Cucurbitariaceae</taxon>
        <taxon>Cucurbitaria</taxon>
    </lineage>
</organism>
<name>A0A9P4GK01_9PLEO</name>
<accession>A0A9P4GK01</accession>
<reference evidence="1" key="1">
    <citation type="submission" date="2020-01" db="EMBL/GenBank/DDBJ databases">
        <authorList>
            <consortium name="DOE Joint Genome Institute"/>
            <person name="Haridas S."/>
            <person name="Albert R."/>
            <person name="Binder M."/>
            <person name="Bloem J."/>
            <person name="Labutti K."/>
            <person name="Salamov A."/>
            <person name="Andreopoulos B."/>
            <person name="Baker S.E."/>
            <person name="Barry K."/>
            <person name="Bills G."/>
            <person name="Bluhm B.H."/>
            <person name="Cannon C."/>
            <person name="Castanera R."/>
            <person name="Culley D.E."/>
            <person name="Daum C."/>
            <person name="Ezra D."/>
            <person name="Gonzalez J.B."/>
            <person name="Henrissat B."/>
            <person name="Kuo A."/>
            <person name="Liang C."/>
            <person name="Lipzen A."/>
            <person name="Lutzoni F."/>
            <person name="Magnuson J."/>
            <person name="Mondo S."/>
            <person name="Nolan M."/>
            <person name="Ohm R."/>
            <person name="Pangilinan J."/>
            <person name="Park H.-J."/>
            <person name="Ramirez L."/>
            <person name="Alfaro M."/>
            <person name="Sun H."/>
            <person name="Tritt A."/>
            <person name="Yoshinaga Y."/>
            <person name="Zwiers L.-H."/>
            <person name="Turgeon B.G."/>
            <person name="Goodwin S.B."/>
            <person name="Spatafora J.W."/>
            <person name="Crous P.W."/>
            <person name="Grigoriev I.V."/>
        </authorList>
    </citation>
    <scope>NUCLEOTIDE SEQUENCE</scope>
    <source>
        <strain evidence="1">CBS 394.84</strain>
    </source>
</reference>
<evidence type="ECO:0000313" key="1">
    <source>
        <dbReference type="EMBL" id="KAF1846839.1"/>
    </source>
</evidence>
<gene>
    <name evidence="1" type="ORF">K460DRAFT_281774</name>
</gene>
<dbReference type="RefSeq" id="XP_040789402.1">
    <property type="nucleotide sequence ID" value="XM_040928518.1"/>
</dbReference>
<dbReference type="EMBL" id="ML976616">
    <property type="protein sequence ID" value="KAF1846839.1"/>
    <property type="molecule type" value="Genomic_DNA"/>
</dbReference>
<sequence length="115" mass="13631">MPYIIYVPAIPRPYITNDPRIYMDCSKTFGWTCESRPYSDSYCEESRVDEDMRDEGDRRREQLERYWLEELDLRESFMKKVEIAHGEMPVDHDKHDSVHSVVVEVKEILIDAGDG</sequence>
<dbReference type="GeneID" id="63845771"/>
<dbReference type="OrthoDB" id="3776608at2759"/>
<keyword evidence="2" id="KW-1185">Reference proteome</keyword>
<dbReference type="Proteomes" id="UP000800039">
    <property type="component" value="Unassembled WGS sequence"/>
</dbReference>
<dbReference type="AlphaFoldDB" id="A0A9P4GK01"/>
<proteinExistence type="predicted"/>
<evidence type="ECO:0000313" key="2">
    <source>
        <dbReference type="Proteomes" id="UP000800039"/>
    </source>
</evidence>